<name>A0A0F9LHC2_9ZZZZ</name>
<reference evidence="2" key="1">
    <citation type="journal article" date="2015" name="Nature">
        <title>Complex archaea that bridge the gap between prokaryotes and eukaryotes.</title>
        <authorList>
            <person name="Spang A."/>
            <person name="Saw J.H."/>
            <person name="Jorgensen S.L."/>
            <person name="Zaremba-Niedzwiedzka K."/>
            <person name="Martijn J."/>
            <person name="Lind A.E."/>
            <person name="van Eijk R."/>
            <person name="Schleper C."/>
            <person name="Guy L."/>
            <person name="Ettema T.J."/>
        </authorList>
    </citation>
    <scope>NUCLEOTIDE SEQUENCE</scope>
</reference>
<dbReference type="EMBL" id="LAZR01006342">
    <property type="protein sequence ID" value="KKM92863.1"/>
    <property type="molecule type" value="Genomic_DNA"/>
</dbReference>
<evidence type="ECO:0000313" key="2">
    <source>
        <dbReference type="EMBL" id="KKM92863.1"/>
    </source>
</evidence>
<gene>
    <name evidence="2" type="ORF">LCGC14_1214350</name>
</gene>
<dbReference type="AlphaFoldDB" id="A0A0F9LHC2"/>
<accession>A0A0F9LHC2</accession>
<feature type="compositionally biased region" description="Polar residues" evidence="1">
    <location>
        <begin position="32"/>
        <end position="43"/>
    </location>
</feature>
<protein>
    <submittedName>
        <fullName evidence="2">Uncharacterized protein</fullName>
    </submittedName>
</protein>
<proteinExistence type="predicted"/>
<comment type="caution">
    <text evidence="2">The sequence shown here is derived from an EMBL/GenBank/DDBJ whole genome shotgun (WGS) entry which is preliminary data.</text>
</comment>
<feature type="non-terminal residue" evidence="2">
    <location>
        <position position="1"/>
    </location>
</feature>
<evidence type="ECO:0000256" key="1">
    <source>
        <dbReference type="SAM" id="MobiDB-lite"/>
    </source>
</evidence>
<feature type="region of interest" description="Disordered" evidence="1">
    <location>
        <begin position="27"/>
        <end position="48"/>
    </location>
</feature>
<organism evidence="2">
    <name type="scientific">marine sediment metagenome</name>
    <dbReference type="NCBI Taxonomy" id="412755"/>
    <lineage>
        <taxon>unclassified sequences</taxon>
        <taxon>metagenomes</taxon>
        <taxon>ecological metagenomes</taxon>
    </lineage>
</organism>
<sequence>EGVWFALDLGEVRQQGVNPSLRLVQRKARAESTGNSGGTSSYVASPERSSDMLARVGSQVMFAVETKRSIDKVEHTLPAGMTLQQAYDYSTNGGWRNVVRMALLKADGKV</sequence>